<dbReference type="Proteomes" id="UP000597507">
    <property type="component" value="Unassembled WGS sequence"/>
</dbReference>
<dbReference type="EMBL" id="BMKS01000002">
    <property type="protein sequence ID" value="GGG21662.1"/>
    <property type="molecule type" value="Genomic_DNA"/>
</dbReference>
<comment type="caution">
    <text evidence="2">The sequence shown here is derived from an EMBL/GenBank/DDBJ whole genome shotgun (WGS) entry which is preliminary data.</text>
</comment>
<feature type="region of interest" description="Disordered" evidence="1">
    <location>
        <begin position="1"/>
        <end position="73"/>
    </location>
</feature>
<sequence>MQAVRRARAIRDNVGPPGSPDDADPSAGPAPPGPGLGAARPEEAGHFDARGAPPSGLANGGPPLHPDSESAIL</sequence>
<gene>
    <name evidence="2" type="ORF">GCM10010964_07310</name>
</gene>
<accession>A0A8J2Z889</accession>
<name>A0A8J2Z889_9PROT</name>
<evidence type="ECO:0000256" key="1">
    <source>
        <dbReference type="SAM" id="MobiDB-lite"/>
    </source>
</evidence>
<evidence type="ECO:0000313" key="2">
    <source>
        <dbReference type="EMBL" id="GGG21662.1"/>
    </source>
</evidence>
<protein>
    <submittedName>
        <fullName evidence="2">Uncharacterized protein</fullName>
    </submittedName>
</protein>
<proteinExistence type="predicted"/>
<dbReference type="AlphaFoldDB" id="A0A8J2Z889"/>
<evidence type="ECO:0000313" key="3">
    <source>
        <dbReference type="Proteomes" id="UP000597507"/>
    </source>
</evidence>
<organism evidence="2 3">
    <name type="scientific">Caldovatus sediminis</name>
    <dbReference type="NCBI Taxonomy" id="2041189"/>
    <lineage>
        <taxon>Bacteria</taxon>
        <taxon>Pseudomonadati</taxon>
        <taxon>Pseudomonadota</taxon>
        <taxon>Alphaproteobacteria</taxon>
        <taxon>Acetobacterales</taxon>
        <taxon>Roseomonadaceae</taxon>
        <taxon>Caldovatus</taxon>
    </lineage>
</organism>
<reference evidence="2 3" key="1">
    <citation type="journal article" date="2014" name="Int. J. Syst. Evol. Microbiol.">
        <title>Complete genome sequence of Corynebacterium casei LMG S-19264T (=DSM 44701T), isolated from a smear-ripened cheese.</title>
        <authorList>
            <consortium name="US DOE Joint Genome Institute (JGI-PGF)"/>
            <person name="Walter F."/>
            <person name="Albersmeier A."/>
            <person name="Kalinowski J."/>
            <person name="Ruckert C."/>
        </authorList>
    </citation>
    <scope>NUCLEOTIDE SEQUENCE [LARGE SCALE GENOMIC DNA]</scope>
    <source>
        <strain evidence="2 3">CGMCC 1.16330</strain>
    </source>
</reference>
<keyword evidence="3" id="KW-1185">Reference proteome</keyword>
<feature type="compositionally biased region" description="Basic and acidic residues" evidence="1">
    <location>
        <begin position="40"/>
        <end position="49"/>
    </location>
</feature>